<dbReference type="RefSeq" id="YP_001498029.1">
    <property type="nucleotide sequence ID" value="NC_009898.1"/>
</dbReference>
<sequence length="74" mass="8494">MVFSLLESAFRICKNKLMTKSRTHMLKLLIFSVTISKKISKNMPTNINLSSIMIATMISIISDSKRWNVYISPK</sequence>
<organismHost>
    <name type="scientific">Chlorella</name>
    <dbReference type="NCBI Taxonomy" id="3071"/>
</organismHost>
<dbReference type="GeneID" id="5659403"/>
<dbReference type="KEGG" id="vg:5659403"/>
<name>A7IY08_PBCVN</name>
<accession>A7IY08</accession>
<gene>
    <name evidence="1" type="primary">b833R</name>
    <name evidence="1" type="ORF">NY2A_b833R</name>
</gene>
<evidence type="ECO:0000313" key="2">
    <source>
        <dbReference type="Proteomes" id="UP000202419"/>
    </source>
</evidence>
<evidence type="ECO:0000313" key="1">
    <source>
        <dbReference type="EMBL" id="ABT15232.1"/>
    </source>
</evidence>
<organism evidence="1 2">
    <name type="scientific">Paramecium bursaria Chlorella virus NY2A</name>
    <name type="common">PBCV-NY2A</name>
    <dbReference type="NCBI Taxonomy" id="46021"/>
    <lineage>
        <taxon>Viruses</taxon>
        <taxon>Varidnaviria</taxon>
        <taxon>Bamfordvirae</taxon>
        <taxon>Nucleocytoviricota</taxon>
        <taxon>Megaviricetes</taxon>
        <taxon>Algavirales</taxon>
        <taxon>Phycodnaviridae</taxon>
        <taxon>Chlorovirus</taxon>
        <taxon>Chlorovirus americanus</taxon>
    </lineage>
</organism>
<dbReference type="OrthoDB" id="39628at10239"/>
<dbReference type="EMBL" id="DQ491002">
    <property type="protein sequence ID" value="ABT15232.1"/>
    <property type="molecule type" value="Genomic_DNA"/>
</dbReference>
<dbReference type="Proteomes" id="UP000202419">
    <property type="component" value="Segment"/>
</dbReference>
<reference evidence="1 2" key="1">
    <citation type="journal article" date="2007" name="Virology">
        <title>Sequence and annotation of the 369-kb NY-2A and the 345-kb AR158 viruses that infect Chlorella NC64A.</title>
        <authorList>
            <person name="Fitzgerald L.A."/>
            <person name="Graves M.V."/>
            <person name="Li X."/>
            <person name="Feldblyum T."/>
            <person name="Nierman W.C."/>
            <person name="Van Etten J.L."/>
        </authorList>
    </citation>
    <scope>NUCLEOTIDE SEQUENCE [LARGE SCALE GENOMIC DNA]</scope>
    <source>
        <strain evidence="1 2">NY-2A</strain>
    </source>
</reference>
<proteinExistence type="predicted"/>
<protein>
    <submittedName>
        <fullName evidence="1">Uncharacterized protein b833R</fullName>
    </submittedName>
</protein>
<keyword evidence="2" id="KW-1185">Reference proteome</keyword>